<evidence type="ECO:0000256" key="2">
    <source>
        <dbReference type="ARBA" id="ARBA00022714"/>
    </source>
</evidence>
<dbReference type="InterPro" id="IPR036922">
    <property type="entry name" value="Rieske_2Fe-2S_sf"/>
</dbReference>
<dbReference type="RefSeq" id="WP_007018139.1">
    <property type="nucleotide sequence ID" value="NZ_CH724115.1"/>
</dbReference>
<comment type="cofactor">
    <cofactor evidence="1">
        <name>Fe cation</name>
        <dbReference type="ChEBI" id="CHEBI:24875"/>
    </cofactor>
</comment>
<dbReference type="Pfam" id="PF00848">
    <property type="entry name" value="Ring_hydroxyl_A"/>
    <property type="match status" value="1"/>
</dbReference>
<dbReference type="OrthoDB" id="9769355at2"/>
<keyword evidence="9" id="KW-1185">Reference proteome</keyword>
<evidence type="ECO:0000256" key="4">
    <source>
        <dbReference type="ARBA" id="ARBA00023002"/>
    </source>
</evidence>
<keyword evidence="5" id="KW-0408">Iron</keyword>
<gene>
    <name evidence="8" type="ORF">RED65_15267</name>
</gene>
<dbReference type="PRINTS" id="PR00090">
    <property type="entry name" value="RNGDIOXGNASE"/>
</dbReference>
<evidence type="ECO:0000256" key="1">
    <source>
        <dbReference type="ARBA" id="ARBA00001962"/>
    </source>
</evidence>
<dbReference type="GO" id="GO:0005506">
    <property type="term" value="F:iron ion binding"/>
    <property type="evidence" value="ECO:0007669"/>
    <property type="project" value="InterPro"/>
</dbReference>
<reference evidence="8 9" key="1">
    <citation type="submission" date="2006-03" db="EMBL/GenBank/DDBJ databases">
        <authorList>
            <person name="Pinhassi J."/>
            <person name="Pedros-Alio C."/>
            <person name="Ferriera S."/>
            <person name="Johnson J."/>
            <person name="Kravitz S."/>
            <person name="Halpern A."/>
            <person name="Remington K."/>
            <person name="Beeson K."/>
            <person name="Tran B."/>
            <person name="Rogers Y.-H."/>
            <person name="Friedman R."/>
            <person name="Venter J.C."/>
        </authorList>
    </citation>
    <scope>NUCLEOTIDE SEQUENCE [LARGE SCALE GENOMIC DNA]</scope>
    <source>
        <strain evidence="8 9">RED65</strain>
    </source>
</reference>
<dbReference type="Gene3D" id="3.90.380.10">
    <property type="entry name" value="Naphthalene 1,2-dioxygenase Alpha Subunit, Chain A, domain 1"/>
    <property type="match status" value="2"/>
</dbReference>
<dbReference type="HOGENOM" id="CLU_026244_3_2_6"/>
<dbReference type="CDD" id="cd03469">
    <property type="entry name" value="Rieske_RO_Alpha_N"/>
    <property type="match status" value="1"/>
</dbReference>
<dbReference type="InterPro" id="IPR001663">
    <property type="entry name" value="Rng_hydr_dOase-A"/>
</dbReference>
<protein>
    <submittedName>
        <fullName evidence="8">Rieske (2Fe-2S) protein</fullName>
    </submittedName>
</protein>
<dbReference type="GO" id="GO:0016491">
    <property type="term" value="F:oxidoreductase activity"/>
    <property type="evidence" value="ECO:0007669"/>
    <property type="project" value="UniProtKB-KW"/>
</dbReference>
<dbReference type="PANTHER" id="PTHR43756:SF5">
    <property type="entry name" value="CHOLINE MONOOXYGENASE, CHLOROPLASTIC"/>
    <property type="match status" value="1"/>
</dbReference>
<evidence type="ECO:0000259" key="7">
    <source>
        <dbReference type="PROSITE" id="PS51296"/>
    </source>
</evidence>
<organism evidence="8 9">
    <name type="scientific">Bermanella marisrubri</name>
    <dbReference type="NCBI Taxonomy" id="207949"/>
    <lineage>
        <taxon>Bacteria</taxon>
        <taxon>Pseudomonadati</taxon>
        <taxon>Pseudomonadota</taxon>
        <taxon>Gammaproteobacteria</taxon>
        <taxon>Oceanospirillales</taxon>
        <taxon>Oceanospirillaceae</taxon>
        <taxon>Bermanella</taxon>
    </lineage>
</organism>
<evidence type="ECO:0000256" key="3">
    <source>
        <dbReference type="ARBA" id="ARBA00022723"/>
    </source>
</evidence>
<dbReference type="Gene3D" id="2.102.10.10">
    <property type="entry name" value="Rieske [2Fe-2S] iron-sulphur domain"/>
    <property type="match status" value="1"/>
</dbReference>
<evidence type="ECO:0000313" key="8">
    <source>
        <dbReference type="EMBL" id="EAT13068.1"/>
    </source>
</evidence>
<evidence type="ECO:0000256" key="6">
    <source>
        <dbReference type="ARBA" id="ARBA00023014"/>
    </source>
</evidence>
<dbReference type="Pfam" id="PF00355">
    <property type="entry name" value="Rieske"/>
    <property type="match status" value="1"/>
</dbReference>
<proteinExistence type="predicted"/>
<keyword evidence="2" id="KW-0001">2Fe-2S</keyword>
<evidence type="ECO:0000313" key="9">
    <source>
        <dbReference type="Proteomes" id="UP000004263"/>
    </source>
</evidence>
<dbReference type="SUPFAM" id="SSF55961">
    <property type="entry name" value="Bet v1-like"/>
    <property type="match status" value="1"/>
</dbReference>
<keyword evidence="3" id="KW-0479">Metal-binding</keyword>
<dbReference type="GO" id="GO:0051537">
    <property type="term" value="F:2 iron, 2 sulfur cluster binding"/>
    <property type="evidence" value="ECO:0007669"/>
    <property type="project" value="UniProtKB-KW"/>
</dbReference>
<feature type="domain" description="Rieske" evidence="7">
    <location>
        <begin position="55"/>
        <end position="165"/>
    </location>
</feature>
<keyword evidence="4" id="KW-0560">Oxidoreductase</keyword>
<accession>Q1N3Z7</accession>
<dbReference type="AlphaFoldDB" id="Q1N3Z7"/>
<dbReference type="PROSITE" id="PS51296">
    <property type="entry name" value="RIESKE"/>
    <property type="match status" value="1"/>
</dbReference>
<sequence length="396" mass="45242">MDRKTEIRLIEEVLALREQGETQYAQSAVAHDIDRYVSPQWFARENEKIFTDRPIAIAAACEVPNQGDYISVQWTNGISLLIVRGDDHTVRVFANACRHRNARLVDQGERGCKRRFVCPYHAWTYDDKGNLAGAPDFDRGFSDLDKNKLGLIEFNSRVVGGIVYVCLNPNKEVPSDVLEPQMISGFEYLNLDNLRVYKSRSYKINANWKILLEGGIEAYHFNVAHKNTLAPFFLGNLSTWEGFGSRNMRMVLPKKPILEASELSEDKWDLRKMANIIYALPPGLLFLAQPDNLSIIRTIPLSAGETLIEEVLLVEQPADGSDQWSDDELKMHETNHHLVNKILMEDWVLGETIQSNMASGVVGEIHFGRFESALIWFHQEYEKLMELNEDVIARFN</sequence>
<dbReference type="PANTHER" id="PTHR43756">
    <property type="entry name" value="CHOLINE MONOOXYGENASE, CHLOROPLASTIC"/>
    <property type="match status" value="1"/>
</dbReference>
<dbReference type="EMBL" id="AAQH01000003">
    <property type="protein sequence ID" value="EAT13068.1"/>
    <property type="molecule type" value="Genomic_DNA"/>
</dbReference>
<dbReference type="InterPro" id="IPR015879">
    <property type="entry name" value="Ring_hydroxy_dOase_asu_C_dom"/>
</dbReference>
<keyword evidence="6" id="KW-0411">Iron-sulfur</keyword>
<dbReference type="Proteomes" id="UP000004263">
    <property type="component" value="Unassembled WGS sequence"/>
</dbReference>
<dbReference type="STRING" id="207949.RED65_15267"/>
<comment type="caution">
    <text evidence="8">The sequence shown here is derived from an EMBL/GenBank/DDBJ whole genome shotgun (WGS) entry which is preliminary data.</text>
</comment>
<dbReference type="SUPFAM" id="SSF50022">
    <property type="entry name" value="ISP domain"/>
    <property type="match status" value="1"/>
</dbReference>
<dbReference type="CDD" id="cd08887">
    <property type="entry name" value="RHO_alpha_C_3"/>
    <property type="match status" value="1"/>
</dbReference>
<evidence type="ECO:0000256" key="5">
    <source>
        <dbReference type="ARBA" id="ARBA00023004"/>
    </source>
</evidence>
<dbReference type="InterPro" id="IPR017941">
    <property type="entry name" value="Rieske_2Fe-2S"/>
</dbReference>
<name>Q1N3Z7_9GAMM</name>